<comment type="caution">
    <text evidence="5">The sequence shown here is derived from an EMBL/GenBank/DDBJ whole genome shotgun (WGS) entry which is preliminary data.</text>
</comment>
<name>A0A0M0JJY4_9EUKA</name>
<feature type="domain" description="EF-hand" evidence="4">
    <location>
        <begin position="232"/>
        <end position="267"/>
    </location>
</feature>
<feature type="region of interest" description="Disordered" evidence="2">
    <location>
        <begin position="51"/>
        <end position="89"/>
    </location>
</feature>
<evidence type="ECO:0000259" key="3">
    <source>
        <dbReference type="PROSITE" id="PS50004"/>
    </source>
</evidence>
<feature type="region of interest" description="Disordered" evidence="2">
    <location>
        <begin position="706"/>
        <end position="727"/>
    </location>
</feature>
<keyword evidence="6" id="KW-1185">Reference proteome</keyword>
<dbReference type="SUPFAM" id="SSF49562">
    <property type="entry name" value="C2 domain (Calcium/lipid-binding domain, CaLB)"/>
    <property type="match status" value="2"/>
</dbReference>
<feature type="region of interest" description="Disordered" evidence="2">
    <location>
        <begin position="561"/>
        <end position="675"/>
    </location>
</feature>
<proteinExistence type="predicted"/>
<protein>
    <submittedName>
        <fullName evidence="5">C2 domain-containing</fullName>
    </submittedName>
</protein>
<dbReference type="Pfam" id="PF24656">
    <property type="entry name" value="CEPT76_peptidase"/>
    <property type="match status" value="1"/>
</dbReference>
<reference evidence="6" key="1">
    <citation type="journal article" date="2015" name="PLoS Genet.">
        <title>Genome Sequence and Transcriptome Analyses of Chrysochromulina tobin: Metabolic Tools for Enhanced Algal Fitness in the Prominent Order Prymnesiales (Haptophyceae).</title>
        <authorList>
            <person name="Hovde B.T."/>
            <person name="Deodato C.R."/>
            <person name="Hunsperger H.M."/>
            <person name="Ryken S.A."/>
            <person name="Yost W."/>
            <person name="Jha R.K."/>
            <person name="Patterson J."/>
            <person name="Monnat R.J. Jr."/>
            <person name="Barlow S.B."/>
            <person name="Starkenburg S.R."/>
            <person name="Cattolico R.A."/>
        </authorList>
    </citation>
    <scope>NUCLEOTIDE SEQUENCE</scope>
    <source>
        <strain evidence="6">CCMP291</strain>
    </source>
</reference>
<dbReference type="Pfam" id="PF13499">
    <property type="entry name" value="EF-hand_7"/>
    <property type="match status" value="1"/>
</dbReference>
<dbReference type="InterPro" id="IPR000008">
    <property type="entry name" value="C2_dom"/>
</dbReference>
<dbReference type="InterPro" id="IPR056288">
    <property type="entry name" value="CEP76_C"/>
</dbReference>
<dbReference type="CDD" id="cd00030">
    <property type="entry name" value="C2"/>
    <property type="match status" value="2"/>
</dbReference>
<organism evidence="5 6">
    <name type="scientific">Chrysochromulina tobinii</name>
    <dbReference type="NCBI Taxonomy" id="1460289"/>
    <lineage>
        <taxon>Eukaryota</taxon>
        <taxon>Haptista</taxon>
        <taxon>Haptophyta</taxon>
        <taxon>Prymnesiophyceae</taxon>
        <taxon>Prymnesiales</taxon>
        <taxon>Chrysochromulinaceae</taxon>
        <taxon>Chrysochromulina</taxon>
    </lineage>
</organism>
<feature type="compositionally biased region" description="Gly residues" evidence="2">
    <location>
        <begin position="658"/>
        <end position="669"/>
    </location>
</feature>
<dbReference type="Gene3D" id="3.10.620.30">
    <property type="match status" value="1"/>
</dbReference>
<dbReference type="Gene3D" id="1.10.238.10">
    <property type="entry name" value="EF-hand"/>
    <property type="match status" value="1"/>
</dbReference>
<dbReference type="PROSITE" id="PS50004">
    <property type="entry name" value="C2"/>
    <property type="match status" value="2"/>
</dbReference>
<evidence type="ECO:0000259" key="4">
    <source>
        <dbReference type="PROSITE" id="PS50222"/>
    </source>
</evidence>
<dbReference type="Gene3D" id="2.60.40.150">
    <property type="entry name" value="C2 domain"/>
    <property type="match status" value="2"/>
</dbReference>
<keyword evidence="1" id="KW-0106">Calcium</keyword>
<dbReference type="InterPro" id="IPR052299">
    <property type="entry name" value="CEP76"/>
</dbReference>
<dbReference type="InterPro" id="IPR035892">
    <property type="entry name" value="C2_domain_sf"/>
</dbReference>
<evidence type="ECO:0000313" key="6">
    <source>
        <dbReference type="Proteomes" id="UP000037460"/>
    </source>
</evidence>
<dbReference type="PROSITE" id="PS00018">
    <property type="entry name" value="EF_HAND_1"/>
    <property type="match status" value="1"/>
</dbReference>
<dbReference type="Pfam" id="PF24652">
    <property type="entry name" value="CEP76_C"/>
    <property type="match status" value="1"/>
</dbReference>
<dbReference type="EMBL" id="JWZX01002837">
    <property type="protein sequence ID" value="KOO26543.1"/>
    <property type="molecule type" value="Genomic_DNA"/>
</dbReference>
<dbReference type="OrthoDB" id="5527234at2759"/>
<dbReference type="PROSITE" id="PS50222">
    <property type="entry name" value="EF_HAND_2"/>
    <property type="match status" value="1"/>
</dbReference>
<evidence type="ECO:0000313" key="5">
    <source>
        <dbReference type="EMBL" id="KOO26543.1"/>
    </source>
</evidence>
<dbReference type="SUPFAM" id="SSF47473">
    <property type="entry name" value="EF-hand"/>
    <property type="match status" value="1"/>
</dbReference>
<dbReference type="InterPro" id="IPR002048">
    <property type="entry name" value="EF_hand_dom"/>
</dbReference>
<evidence type="ECO:0000256" key="1">
    <source>
        <dbReference type="ARBA" id="ARBA00022837"/>
    </source>
</evidence>
<dbReference type="InterPro" id="IPR056290">
    <property type="entry name" value="CEPT76/DRC7_peptidase-like_dom"/>
</dbReference>
<feature type="compositionally biased region" description="Low complexity" evidence="2">
    <location>
        <begin position="598"/>
        <end position="618"/>
    </location>
</feature>
<evidence type="ECO:0000256" key="2">
    <source>
        <dbReference type="SAM" id="MobiDB-lite"/>
    </source>
</evidence>
<dbReference type="GO" id="GO:0005509">
    <property type="term" value="F:calcium ion binding"/>
    <property type="evidence" value="ECO:0007669"/>
    <property type="project" value="InterPro"/>
</dbReference>
<dbReference type="PANTHER" id="PTHR46436">
    <property type="entry name" value="CENTROSOMAL PROTEIN OF 76 KDA"/>
    <property type="match status" value="1"/>
</dbReference>
<dbReference type="CDD" id="cd00051">
    <property type="entry name" value="EFh"/>
    <property type="match status" value="1"/>
</dbReference>
<accession>A0A0M0JJY4</accession>
<gene>
    <name evidence="5" type="ORF">Ctob_006978</name>
</gene>
<dbReference type="PANTHER" id="PTHR46436:SF2">
    <property type="entry name" value="CHROMOSOME UNDETERMINED SCAFFOLD_119, WHOLE GENOME SHOTGUN SEQUENCE"/>
    <property type="match status" value="1"/>
</dbReference>
<dbReference type="InterPro" id="IPR018247">
    <property type="entry name" value="EF_Hand_1_Ca_BS"/>
</dbReference>
<feature type="compositionally biased region" description="Basic and acidic residues" evidence="2">
    <location>
        <begin position="710"/>
        <end position="727"/>
    </location>
</feature>
<feature type="domain" description="C2" evidence="3">
    <location>
        <begin position="877"/>
        <end position="1000"/>
    </location>
</feature>
<dbReference type="Proteomes" id="UP000037460">
    <property type="component" value="Unassembled WGS sequence"/>
</dbReference>
<dbReference type="SMART" id="SM00054">
    <property type="entry name" value="EFh"/>
    <property type="match status" value="2"/>
</dbReference>
<dbReference type="Pfam" id="PF00168">
    <property type="entry name" value="C2"/>
    <property type="match status" value="2"/>
</dbReference>
<dbReference type="SMART" id="SM00239">
    <property type="entry name" value="C2"/>
    <property type="match status" value="2"/>
</dbReference>
<dbReference type="InterPro" id="IPR011992">
    <property type="entry name" value="EF-hand-dom_pair"/>
</dbReference>
<sequence length="1420" mass="158745">MKGKQSQKDAPVRLLPAVSATSQPHLIAPSWSDEGFTNLAVQSKAIFEVKSLFDEEEQPPADEKKQEQKGTQTRRSGSGVAPTKSLRTAAQGPDALQDIPMHLQYDVKQLFGAFAATRPNAIREGRVDPRSSNIIQHFPGLGQPTSWESPEEIRKAFALVLKLYFRTTAPQLAAMLAVVGPQIADLMRGKWAASIKSQHGSSILTCFRSADLDASGEIDVEEFLYAVAETKLDEAHARALFAAADTDGSGTLDMDEFIKLVCGSPTLVDAFADILKAAAERRQRLEQQRLSVFFKEPPVSPTSGLRRRPSLAIMRRPEDVKLNKLPWAKREKYQRLLQKNPDTTKRVFQFRMKAIKLEALTQERLSSYLRIMVGGDYTEREVPGKGLVKSGTKKGAQFKTPACPRIDVNDPPHYFKNEFGYGVPVYWMGSYVDLEMEEIEIEVFQSFTAKKGKKRCGEKLSLLQLAQGSVMQEFVLKDEKKDGGGSGSAKSGGALFRISFVVYFEELFVFQLRFVLWKGVGLIAADTPKKKKRSAKSEDLESKRKAKIEAAREAFKQRLELKRKQKERNRRMRIDKQRAAQSGGRYLPPPEDGGGTGATANAPAGETGAGAGASDETTSGGGGEHDHQKLVTGPQSDALNDGASPSQPPKRGWLAALGIGGKSGGGGGDGAKKKGKLSFQERVELQKQRDADQKEEQLQREMKRLRRLRKQQDAREEERLDKAKKAEAKRTFDPKEYMAATSDPYIVFSIDPPAHPGCKILRHGGYFGRTVRTDMQANTLNPTFDEARNPLAYLGTRSELENELLRIRVHDWDFFSSDDLIGQADVPLSGLLEYGQVEVELTLDQPDTSKPKVRGKYPKKTVPAGRLYGQILFEGKTPEYHQIGILVERKPGITFLAVRINSASKLIPADPNGASDPFVVVEWDGMQQETKVILRSLEPEWRQTLYFPLKLVTLTLQSLMDKPAISVRVFDQDAAGHDLLGSCEIPLHKITSAEHAKVENETGKHAGFHKGRVFKAKAMPLVLPGNKISSTIDLELYFCPDLPQDIVLEESAERTVKELGEVWANRVKSFWRAIPSAIQFQLRDHLKLELSRDDPGFEMRPQDIRRLVSAEDQDESVHLLCEYLTPTQPPSEMKTKMQVARMVRCITWSADTDTFKKETRKDVWQAPPFFLEMRKGDYEDHSLLMCNLFLGLGEDAYVCVGRSKGAILGEKRHVWVLTRQDDGSVCMWESSNGTMRVLHQYLLDAGEADIMDVMMDELLNRDEIEGDLGEIIYFDDDELAEMKAHSRPGELETQIKLQRGPALKTTINKSPELVQSLIKGLELQELKRVGDEKALEKLSSWEREVKTRLPGGSTLQARAFNYAYEDSKKIRKHLLGSTTYHKNQDDGVEFVVAVKAIAYPGGVCSVWIYFGLIDTDLSNN</sequence>
<feature type="domain" description="C2" evidence="3">
    <location>
        <begin position="694"/>
        <end position="841"/>
    </location>
</feature>